<feature type="binding site" evidence="6">
    <location>
        <position position="177"/>
    </location>
    <ligand>
        <name>substrate</name>
    </ligand>
</feature>
<feature type="binding site" evidence="6">
    <location>
        <position position="107"/>
    </location>
    <ligand>
        <name>a divalent metal cation</name>
        <dbReference type="ChEBI" id="CHEBI:60240"/>
        <label>2</label>
        <note>catalytic</note>
    </ligand>
</feature>
<dbReference type="SUPFAM" id="SSF55920">
    <property type="entry name" value="Creatinase/aminopeptidase"/>
    <property type="match status" value="1"/>
</dbReference>
<evidence type="ECO:0000256" key="7">
    <source>
        <dbReference type="RuleBase" id="RU003653"/>
    </source>
</evidence>
<feature type="binding site" evidence="6">
    <location>
        <position position="170"/>
    </location>
    <ligand>
        <name>a divalent metal cation</name>
        <dbReference type="ChEBI" id="CHEBI:60240"/>
        <label>2</label>
        <note>catalytic</note>
    </ligand>
</feature>
<dbReference type="GO" id="GO:0004177">
    <property type="term" value="F:aminopeptidase activity"/>
    <property type="evidence" value="ECO:0007669"/>
    <property type="project" value="UniProtKB-KW"/>
</dbReference>
<feature type="domain" description="Peptidase M24" evidence="8">
    <location>
        <begin position="13"/>
        <end position="242"/>
    </location>
</feature>
<comment type="catalytic activity">
    <reaction evidence="6 7">
        <text>Release of N-terminal amino acids, preferentially methionine, from peptides and arylamides.</text>
        <dbReference type="EC" id="3.4.11.18"/>
    </reaction>
</comment>
<comment type="subunit">
    <text evidence="6">Monomer.</text>
</comment>
<evidence type="ECO:0000256" key="3">
    <source>
        <dbReference type="ARBA" id="ARBA00022670"/>
    </source>
</evidence>
<dbReference type="InterPro" id="IPR001714">
    <property type="entry name" value="Pept_M24_MAP"/>
</dbReference>
<feature type="binding site" evidence="6">
    <location>
        <position position="96"/>
    </location>
    <ligand>
        <name>a divalent metal cation</name>
        <dbReference type="ChEBI" id="CHEBI:60240"/>
        <label>1</label>
    </ligand>
</feature>
<keyword evidence="5 6" id="KW-0378">Hydrolase</keyword>
<dbReference type="PANTHER" id="PTHR43330">
    <property type="entry name" value="METHIONINE AMINOPEPTIDASE"/>
    <property type="match status" value="1"/>
</dbReference>
<name>A0ABQ1FWU1_9BACL</name>
<dbReference type="EC" id="3.4.11.18" evidence="6 7"/>
<dbReference type="InterPro" id="IPR036005">
    <property type="entry name" value="Creatinase/aminopeptidase-like"/>
</dbReference>
<keyword evidence="4 6" id="KW-0479">Metal-binding</keyword>
<proteinExistence type="inferred from homology"/>
<dbReference type="EMBL" id="BMHF01000004">
    <property type="protein sequence ID" value="GGA31897.1"/>
    <property type="molecule type" value="Genomic_DNA"/>
</dbReference>
<evidence type="ECO:0000256" key="2">
    <source>
        <dbReference type="ARBA" id="ARBA00022438"/>
    </source>
</evidence>
<evidence type="ECO:0000256" key="1">
    <source>
        <dbReference type="ARBA" id="ARBA00002521"/>
    </source>
</evidence>
<comment type="similarity">
    <text evidence="6">Belongs to the peptidase M24A family. Methionine aminopeptidase type 1 subfamily.</text>
</comment>
<sequence length="254" mass="27475">MPKVATKNAQQIELIRAAGRILADCHRALRKAIAPGISTRQIDEFVERFITERGGTAAQKGYRGFPFATCASVNDVVCHGFPTRELLRSGDIVTIDIVVEKDGWMADSGWTYLVGQPSPEVERLYKITKLALERGIAAAVPGNRIGDISYAIQRTADEAGIGIVKPLVGHGIGQMMHEPPDVPNYGRPGTGLKLRKGMVITIEPVFTLGETGAVLWDSDGWTIRSADGTPGAQFEHTLAITERGADLLTEQSIK</sequence>
<dbReference type="HAMAP" id="MF_01974">
    <property type="entry name" value="MetAP_1"/>
    <property type="match status" value="1"/>
</dbReference>
<evidence type="ECO:0000259" key="8">
    <source>
        <dbReference type="Pfam" id="PF00557"/>
    </source>
</evidence>
<organism evidence="9 10">
    <name type="scientific">Paenibacillus physcomitrellae</name>
    <dbReference type="NCBI Taxonomy" id="1619311"/>
    <lineage>
        <taxon>Bacteria</taxon>
        <taxon>Bacillati</taxon>
        <taxon>Bacillota</taxon>
        <taxon>Bacilli</taxon>
        <taxon>Bacillales</taxon>
        <taxon>Paenibacillaceae</taxon>
        <taxon>Paenibacillus</taxon>
    </lineage>
</organism>
<dbReference type="Gene3D" id="3.90.230.10">
    <property type="entry name" value="Creatinase/methionine aminopeptidase superfamily"/>
    <property type="match status" value="1"/>
</dbReference>
<evidence type="ECO:0000256" key="4">
    <source>
        <dbReference type="ARBA" id="ARBA00022723"/>
    </source>
</evidence>
<protein>
    <recommendedName>
        <fullName evidence="6 7">Methionine aminopeptidase</fullName>
        <shortName evidence="6">MAP</shortName>
        <shortName evidence="6">MetAP</shortName>
        <ecNumber evidence="6 7">3.4.11.18</ecNumber>
    </recommendedName>
    <alternativeName>
        <fullName evidence="6">Peptidase M</fullName>
    </alternativeName>
</protein>
<keyword evidence="10" id="KW-1185">Reference proteome</keyword>
<feature type="binding site" evidence="6">
    <location>
        <position position="79"/>
    </location>
    <ligand>
        <name>substrate</name>
    </ligand>
</feature>
<keyword evidence="3 6" id="KW-0645">Protease</keyword>
<feature type="binding site" evidence="6">
    <location>
        <position position="203"/>
    </location>
    <ligand>
        <name>a divalent metal cation</name>
        <dbReference type="ChEBI" id="CHEBI:60240"/>
        <label>2</label>
        <note>catalytic</note>
    </ligand>
</feature>
<dbReference type="RefSeq" id="WP_094095173.1">
    <property type="nucleotide sequence ID" value="NZ_BMHF01000004.1"/>
</dbReference>
<comment type="function">
    <text evidence="1 6">Removes the N-terminal methionine from nascent proteins. The N-terminal methionine is often cleaved when the second residue in the primary sequence is small and uncharged (Met-Ala-, Cys, Gly, Pro, Ser, Thr, or Val). Requires deformylation of the N(alpha)-formylated initiator methionine before it can be hydrolyzed.</text>
</comment>
<evidence type="ECO:0000256" key="5">
    <source>
        <dbReference type="ARBA" id="ARBA00022801"/>
    </source>
</evidence>
<dbReference type="Proteomes" id="UP000609323">
    <property type="component" value="Unassembled WGS sequence"/>
</dbReference>
<comment type="caution">
    <text evidence="9">The sequence shown here is derived from an EMBL/GenBank/DDBJ whole genome shotgun (WGS) entry which is preliminary data.</text>
</comment>
<dbReference type="CDD" id="cd01086">
    <property type="entry name" value="MetAP1"/>
    <property type="match status" value="1"/>
</dbReference>
<dbReference type="PANTHER" id="PTHR43330:SF17">
    <property type="entry name" value="METHIONINE AMINOPEPTIDASE"/>
    <property type="match status" value="1"/>
</dbReference>
<feature type="binding site" evidence="6">
    <location>
        <position position="235"/>
    </location>
    <ligand>
        <name>a divalent metal cation</name>
        <dbReference type="ChEBI" id="CHEBI:60240"/>
        <label>1</label>
    </ligand>
</feature>
<comment type="cofactor">
    <cofactor evidence="6">
        <name>Co(2+)</name>
        <dbReference type="ChEBI" id="CHEBI:48828"/>
    </cofactor>
    <cofactor evidence="6">
        <name>Zn(2+)</name>
        <dbReference type="ChEBI" id="CHEBI:29105"/>
    </cofactor>
    <cofactor evidence="6">
        <name>Mn(2+)</name>
        <dbReference type="ChEBI" id="CHEBI:29035"/>
    </cofactor>
    <cofactor evidence="6">
        <name>Fe(2+)</name>
        <dbReference type="ChEBI" id="CHEBI:29033"/>
    </cofactor>
    <text evidence="6">Binds 2 divalent metal cations per subunit. Has a high-affinity and a low affinity metal-binding site. The true nature of the physiological cofactor is under debate. The enzyme is active with cobalt, zinc, manganese or divalent iron ions. Most likely, methionine aminopeptidases function as mononuclear Fe(2+)-metalloproteases under physiological conditions, and the catalytically relevant metal-binding site has been assigned to the histidine-containing high-affinity site.</text>
</comment>
<dbReference type="NCBIfam" id="TIGR00500">
    <property type="entry name" value="met_pdase_I"/>
    <property type="match status" value="1"/>
</dbReference>
<dbReference type="Pfam" id="PF00557">
    <property type="entry name" value="Peptidase_M24"/>
    <property type="match status" value="1"/>
</dbReference>
<evidence type="ECO:0000256" key="6">
    <source>
        <dbReference type="HAMAP-Rule" id="MF_01974"/>
    </source>
</evidence>
<dbReference type="InterPro" id="IPR000994">
    <property type="entry name" value="Pept_M24"/>
</dbReference>
<evidence type="ECO:0000313" key="10">
    <source>
        <dbReference type="Proteomes" id="UP000609323"/>
    </source>
</evidence>
<evidence type="ECO:0000313" key="9">
    <source>
        <dbReference type="EMBL" id="GGA31897.1"/>
    </source>
</evidence>
<gene>
    <name evidence="6 9" type="primary">map</name>
    <name evidence="9" type="ORF">GCM10010917_16300</name>
</gene>
<dbReference type="InterPro" id="IPR002467">
    <property type="entry name" value="Pept_M24A_MAP1"/>
</dbReference>
<feature type="binding site" evidence="6">
    <location>
        <position position="235"/>
    </location>
    <ligand>
        <name>a divalent metal cation</name>
        <dbReference type="ChEBI" id="CHEBI:60240"/>
        <label>2</label>
        <note>catalytic</note>
    </ligand>
</feature>
<accession>A0ABQ1FWU1</accession>
<reference evidence="10" key="1">
    <citation type="journal article" date="2019" name="Int. J. Syst. Evol. Microbiol.">
        <title>The Global Catalogue of Microorganisms (GCM) 10K type strain sequencing project: providing services to taxonomists for standard genome sequencing and annotation.</title>
        <authorList>
            <consortium name="The Broad Institute Genomics Platform"/>
            <consortium name="The Broad Institute Genome Sequencing Center for Infectious Disease"/>
            <person name="Wu L."/>
            <person name="Ma J."/>
        </authorList>
    </citation>
    <scope>NUCLEOTIDE SEQUENCE [LARGE SCALE GENOMIC DNA]</scope>
    <source>
        <strain evidence="10">CGMCC 1.15044</strain>
    </source>
</reference>
<keyword evidence="2 6" id="KW-0031">Aminopeptidase</keyword>
<dbReference type="PRINTS" id="PR00599">
    <property type="entry name" value="MAPEPTIDASE"/>
</dbReference>
<feature type="binding site" evidence="6">
    <location>
        <position position="107"/>
    </location>
    <ligand>
        <name>a divalent metal cation</name>
        <dbReference type="ChEBI" id="CHEBI:60240"/>
        <label>1</label>
    </ligand>
</feature>